<gene>
    <name evidence="2" type="ORF">ACFL27_17805</name>
</gene>
<dbReference type="EMBL" id="JBHPBY010000258">
    <property type="protein sequence ID" value="MFC1852052.1"/>
    <property type="molecule type" value="Genomic_DNA"/>
</dbReference>
<keyword evidence="2" id="KW-0808">Transferase</keyword>
<organism evidence="2 3">
    <name type="scientific">candidate division CSSED10-310 bacterium</name>
    <dbReference type="NCBI Taxonomy" id="2855610"/>
    <lineage>
        <taxon>Bacteria</taxon>
        <taxon>Bacteria division CSSED10-310</taxon>
    </lineage>
</organism>
<dbReference type="EC" id="2.4.-.-" evidence="2"/>
<keyword evidence="2" id="KW-0328">Glycosyltransferase</keyword>
<evidence type="ECO:0000313" key="3">
    <source>
        <dbReference type="Proteomes" id="UP001594351"/>
    </source>
</evidence>
<dbReference type="Pfam" id="PF13524">
    <property type="entry name" value="Glyco_trans_1_2"/>
    <property type="match status" value="1"/>
</dbReference>
<feature type="domain" description="Spore protein YkvP/CgeB glycosyl transferase-like" evidence="1">
    <location>
        <begin position="190"/>
        <end position="323"/>
    </location>
</feature>
<proteinExistence type="predicted"/>
<keyword evidence="3" id="KW-1185">Reference proteome</keyword>
<dbReference type="SUPFAM" id="SSF53756">
    <property type="entry name" value="UDP-Glycosyltransferase/glycogen phosphorylase"/>
    <property type="match status" value="1"/>
</dbReference>
<dbReference type="GO" id="GO:0016757">
    <property type="term" value="F:glycosyltransferase activity"/>
    <property type="evidence" value="ECO:0007669"/>
    <property type="project" value="UniProtKB-KW"/>
</dbReference>
<comment type="caution">
    <text evidence="2">The sequence shown here is derived from an EMBL/GenBank/DDBJ whole genome shotgun (WGS) entry which is preliminary data.</text>
</comment>
<sequence length="330" mass="37543">MNESLSHPSRKVCFSQPERKLNIGLHAQTLAHPEGVVAGSEVTTQGLKKALRMRPEVNEVTRYGPGNYGSVDHDDLDLLIIEGWDTTLSQFIQRVRKHHPRVKILFYNLSLLGFENVVKLDVDAFLSNSKKVIPFLQRIAPTRFILLAVDHNQFKPVAPVAQYSHNVIYLGMFHPGKSPVIMKRILYEALDFGLAIYGSGWNHHPDLKQFWQGKLPTGDIALLYSSAKIVLGLTEDRQKAAGMINNRVFEALSCGACFISEYYQELEKLFGETIFFSCKTGDTGRHIEKLLSDASYRATRGASNREFIIQHHTYEHRVQQILDFYREIRG</sequence>
<evidence type="ECO:0000313" key="2">
    <source>
        <dbReference type="EMBL" id="MFC1852052.1"/>
    </source>
</evidence>
<dbReference type="Gene3D" id="3.40.50.2000">
    <property type="entry name" value="Glycogen Phosphorylase B"/>
    <property type="match status" value="1"/>
</dbReference>
<dbReference type="Proteomes" id="UP001594351">
    <property type="component" value="Unassembled WGS sequence"/>
</dbReference>
<name>A0ABV6Z0S6_UNCC1</name>
<protein>
    <submittedName>
        <fullName evidence="2">Glycosyltransferase</fullName>
        <ecNumber evidence="2">2.4.-.-</ecNumber>
    </submittedName>
</protein>
<dbReference type="InterPro" id="IPR055259">
    <property type="entry name" value="YkvP/CgeB_Glyco_trans-like"/>
</dbReference>
<reference evidence="2 3" key="1">
    <citation type="submission" date="2024-09" db="EMBL/GenBank/DDBJ databases">
        <title>Laminarin stimulates single cell rates of sulfate reduction while oxygen inhibits transcriptomic activity in coastal marine sediment.</title>
        <authorList>
            <person name="Lindsay M."/>
            <person name="Orcutt B."/>
            <person name="Emerson D."/>
            <person name="Stepanauskas R."/>
            <person name="D'Angelo T."/>
        </authorList>
    </citation>
    <scope>NUCLEOTIDE SEQUENCE [LARGE SCALE GENOMIC DNA]</scope>
    <source>
        <strain evidence="2">SAG AM-311-K15</strain>
    </source>
</reference>
<accession>A0ABV6Z0S6</accession>
<evidence type="ECO:0000259" key="1">
    <source>
        <dbReference type="Pfam" id="PF13524"/>
    </source>
</evidence>